<dbReference type="Pfam" id="PF00107">
    <property type="entry name" value="ADH_zinc_N"/>
    <property type="match status" value="1"/>
</dbReference>
<dbReference type="InterPro" id="IPR020843">
    <property type="entry name" value="ER"/>
</dbReference>
<proteinExistence type="predicted"/>
<dbReference type="GO" id="GO:0016651">
    <property type="term" value="F:oxidoreductase activity, acting on NAD(P)H"/>
    <property type="evidence" value="ECO:0007669"/>
    <property type="project" value="TreeGrafter"/>
</dbReference>
<feature type="domain" description="Enoyl reductase (ER)" evidence="3">
    <location>
        <begin position="10"/>
        <end position="323"/>
    </location>
</feature>
<organism evidence="4">
    <name type="scientific">marine metagenome</name>
    <dbReference type="NCBI Taxonomy" id="408172"/>
    <lineage>
        <taxon>unclassified sequences</taxon>
        <taxon>metagenomes</taxon>
        <taxon>ecological metagenomes</taxon>
    </lineage>
</organism>
<dbReference type="PANTHER" id="PTHR48106">
    <property type="entry name" value="QUINONE OXIDOREDUCTASE PIG3-RELATED"/>
    <property type="match status" value="1"/>
</dbReference>
<dbReference type="AlphaFoldDB" id="A0A381UK05"/>
<evidence type="ECO:0000259" key="3">
    <source>
        <dbReference type="SMART" id="SM00829"/>
    </source>
</evidence>
<evidence type="ECO:0000256" key="1">
    <source>
        <dbReference type="ARBA" id="ARBA00022857"/>
    </source>
</evidence>
<dbReference type="Gene3D" id="3.40.50.720">
    <property type="entry name" value="NAD(P)-binding Rossmann-like Domain"/>
    <property type="match status" value="1"/>
</dbReference>
<dbReference type="InterPro" id="IPR014189">
    <property type="entry name" value="Quinone_OxRdtase_PIG3"/>
</dbReference>
<dbReference type="Pfam" id="PF08240">
    <property type="entry name" value="ADH_N"/>
    <property type="match status" value="1"/>
</dbReference>
<dbReference type="InterPro" id="IPR013154">
    <property type="entry name" value="ADH-like_N"/>
</dbReference>
<sequence length="328" mass="34424">MRAIEIRNPGGPEELVITDLPTPLPGVGEVLIKVTAAGINRPDVMQREGKYPPPPGASDILGLEVAGIITELGEGVTGCRIGDRVCALVAGGGYAEFCVASASSCLPLPTGVSMIEAAAMPETFFTVWTNVFERGQLVKGERLLVHGGASGIGTTAIQMAAAFGATVFTTAGSAEKCAACERLGAIRAINYHEEDFVDVIKALTDNAGVNVVLDMVGGSYTPRNLNLLAKEGRLVQIAILGGPKTEINWIPVMLRRLTLTGSTLRSRPIAVKAAIAKALQAKVWPLVDSGKIRPVIHATFPLEEAAEAHRVMEAGHHIGKLVLLVGTQ</sequence>
<dbReference type="InterPro" id="IPR036291">
    <property type="entry name" value="NAD(P)-bd_dom_sf"/>
</dbReference>
<dbReference type="EMBL" id="UINC01006516">
    <property type="protein sequence ID" value="SVA27988.1"/>
    <property type="molecule type" value="Genomic_DNA"/>
</dbReference>
<keyword evidence="2" id="KW-0560">Oxidoreductase</keyword>
<reference evidence="4" key="1">
    <citation type="submission" date="2018-05" db="EMBL/GenBank/DDBJ databases">
        <authorList>
            <person name="Lanie J.A."/>
            <person name="Ng W.-L."/>
            <person name="Kazmierczak K.M."/>
            <person name="Andrzejewski T.M."/>
            <person name="Davidsen T.M."/>
            <person name="Wayne K.J."/>
            <person name="Tettelin H."/>
            <person name="Glass J.I."/>
            <person name="Rusch D."/>
            <person name="Podicherti R."/>
            <person name="Tsui H.-C.T."/>
            <person name="Winkler M.E."/>
        </authorList>
    </citation>
    <scope>NUCLEOTIDE SEQUENCE</scope>
</reference>
<dbReference type="CDD" id="cd05276">
    <property type="entry name" value="p53_inducible_oxidoreductase"/>
    <property type="match status" value="1"/>
</dbReference>
<name>A0A381UK05_9ZZZZ</name>
<dbReference type="InterPro" id="IPR011032">
    <property type="entry name" value="GroES-like_sf"/>
</dbReference>
<evidence type="ECO:0000256" key="2">
    <source>
        <dbReference type="ARBA" id="ARBA00023002"/>
    </source>
</evidence>
<keyword evidence="1" id="KW-0521">NADP</keyword>
<dbReference type="Gene3D" id="3.90.180.10">
    <property type="entry name" value="Medium-chain alcohol dehydrogenases, catalytic domain"/>
    <property type="match status" value="1"/>
</dbReference>
<dbReference type="SMART" id="SM00829">
    <property type="entry name" value="PKS_ER"/>
    <property type="match status" value="1"/>
</dbReference>
<evidence type="ECO:0000313" key="4">
    <source>
        <dbReference type="EMBL" id="SVA27988.1"/>
    </source>
</evidence>
<dbReference type="SUPFAM" id="SSF51735">
    <property type="entry name" value="NAD(P)-binding Rossmann-fold domains"/>
    <property type="match status" value="1"/>
</dbReference>
<accession>A0A381UK05</accession>
<dbReference type="NCBIfam" id="TIGR02824">
    <property type="entry name" value="quinone_pig3"/>
    <property type="match status" value="1"/>
</dbReference>
<dbReference type="InterPro" id="IPR013149">
    <property type="entry name" value="ADH-like_C"/>
</dbReference>
<dbReference type="PANTHER" id="PTHR48106:SF8">
    <property type="entry name" value="OS02G0805600 PROTEIN"/>
    <property type="match status" value="1"/>
</dbReference>
<gene>
    <name evidence="4" type="ORF">METZ01_LOCUS80842</name>
</gene>
<protein>
    <recommendedName>
        <fullName evidence="3">Enoyl reductase (ER) domain-containing protein</fullName>
    </recommendedName>
</protein>
<dbReference type="GO" id="GO:0070402">
    <property type="term" value="F:NADPH binding"/>
    <property type="evidence" value="ECO:0007669"/>
    <property type="project" value="TreeGrafter"/>
</dbReference>
<dbReference type="SUPFAM" id="SSF50129">
    <property type="entry name" value="GroES-like"/>
    <property type="match status" value="1"/>
</dbReference>